<evidence type="ECO:0000313" key="4">
    <source>
        <dbReference type="Proteomes" id="UP001278188"/>
    </source>
</evidence>
<feature type="signal peptide" evidence="2">
    <location>
        <begin position="1"/>
        <end position="20"/>
    </location>
</feature>
<organism evidence="3 4">
    <name type="scientific">Acinetobacter chinensis</name>
    <dbReference type="NCBI Taxonomy" id="2004650"/>
    <lineage>
        <taxon>Bacteria</taxon>
        <taxon>Pseudomonadati</taxon>
        <taxon>Pseudomonadota</taxon>
        <taxon>Gammaproteobacteria</taxon>
        <taxon>Moraxellales</taxon>
        <taxon>Moraxellaceae</taxon>
        <taxon>Acinetobacter</taxon>
    </lineage>
</organism>
<protein>
    <submittedName>
        <fullName evidence="3">Uncharacterized protein</fullName>
    </submittedName>
</protein>
<comment type="caution">
    <text evidence="3">The sequence shown here is derived from an EMBL/GenBank/DDBJ whole genome shotgun (WGS) entry which is preliminary data.</text>
</comment>
<proteinExistence type="predicted"/>
<evidence type="ECO:0000313" key="3">
    <source>
        <dbReference type="EMBL" id="MDV2468923.1"/>
    </source>
</evidence>
<name>A0ABU3WFT9_9GAMM</name>
<dbReference type="Proteomes" id="UP001278188">
    <property type="component" value="Unassembled WGS sequence"/>
</dbReference>
<keyword evidence="2" id="KW-0732">Signal</keyword>
<reference evidence="3 4" key="1">
    <citation type="submission" date="2023-06" db="EMBL/GenBank/DDBJ databases">
        <title>Genomic Analysis of Acinetobacter Strains Recovered from South Australian Aquatic Samples provides Insights into the Circulation of Antibiotic Resistance determinants in the Environment.</title>
        <authorList>
            <person name="Tobin L."/>
            <person name="Jarocki V.M."/>
            <person name="Kenyon J."/>
            <person name="Drigo B."/>
            <person name="Donner E."/>
            <person name="Djordjevic S.P."/>
            <person name="Hamidian M."/>
        </authorList>
    </citation>
    <scope>NUCLEOTIDE SEQUENCE [LARGE SCALE GENOMIC DNA]</scope>
    <source>
        <strain evidence="3 4">SAAc652</strain>
    </source>
</reference>
<sequence length="252" mass="28115">MKLLKYIFILFPFCLSVAYAEGTVSLWAPCMGYYDENNQRMIDIGSKMGVSGRGMKRQEYDDKYCVSYVKCIALGYCTTQDAGQQKKANELKKKLEAEKRQREREAQLSKQKAEAAEKVRIEKERVEKAKIAAEAKKAESKYKLNNRDALEFAQSKVAAEKVLPPKPQKCIIETKQSTGQMNFSLYRTIQASKDAYSKVNKGDLCNGNGGSLGTLDCPNPVNLFGMQIANCTATVTCPPTKKEVPCSSATRQ</sequence>
<keyword evidence="1" id="KW-0175">Coiled coil</keyword>
<evidence type="ECO:0000256" key="2">
    <source>
        <dbReference type="SAM" id="SignalP"/>
    </source>
</evidence>
<evidence type="ECO:0000256" key="1">
    <source>
        <dbReference type="SAM" id="Coils"/>
    </source>
</evidence>
<accession>A0ABU3WFT9</accession>
<gene>
    <name evidence="3" type="ORF">QR674_07990</name>
</gene>
<dbReference type="EMBL" id="JASVDY010000002">
    <property type="protein sequence ID" value="MDV2468923.1"/>
    <property type="molecule type" value="Genomic_DNA"/>
</dbReference>
<keyword evidence="4" id="KW-1185">Reference proteome</keyword>
<dbReference type="RefSeq" id="WP_317083342.1">
    <property type="nucleotide sequence ID" value="NZ_JASVDY010000002.1"/>
</dbReference>
<feature type="chain" id="PRO_5046629445" evidence="2">
    <location>
        <begin position="21"/>
        <end position="252"/>
    </location>
</feature>
<feature type="coiled-coil region" evidence="1">
    <location>
        <begin position="81"/>
        <end position="141"/>
    </location>
</feature>